<keyword evidence="2" id="KW-0862">Zinc</keyword>
<dbReference type="Gene3D" id="3.30.1360.130">
    <property type="entry name" value="Dipeptide transport protein"/>
    <property type="match status" value="1"/>
</dbReference>
<dbReference type="InterPro" id="IPR027476">
    <property type="entry name" value="DppA_N"/>
</dbReference>
<dbReference type="CDD" id="cd08663">
    <property type="entry name" value="DAP_dppA_1"/>
    <property type="match status" value="1"/>
</dbReference>
<reference evidence="3" key="1">
    <citation type="submission" date="2020-07" db="EMBL/GenBank/DDBJ databases">
        <title>Koleobacter methoxysyntrophicus gen. nov., sp. nov., a novel anaerobic bacterium isolated from deep subsurface oil field and proposal of Koleobacterales ord. nov. in the phylum Firmicutes.</title>
        <authorList>
            <person name="Sakamoto S."/>
            <person name="Tamaki H."/>
        </authorList>
    </citation>
    <scope>NUCLEOTIDE SEQUENCE</scope>
    <source>
        <strain evidence="3">NRmbB1</strain>
    </source>
</reference>
<dbReference type="RefSeq" id="WP_206708287.1">
    <property type="nucleotide sequence ID" value="NZ_CP059066.1"/>
</dbReference>
<protein>
    <submittedName>
        <fullName evidence="3">D-aminopeptidase</fullName>
        <ecNumber evidence="3">3.4.11.-</ecNumber>
    </submittedName>
</protein>
<feature type="binding site" evidence="2">
    <location>
        <position position="60"/>
    </location>
    <ligand>
        <name>Zn(2+)</name>
        <dbReference type="ChEBI" id="CHEBI:29105"/>
        <label>2</label>
    </ligand>
</feature>
<dbReference type="GO" id="GO:0046872">
    <property type="term" value="F:metal ion binding"/>
    <property type="evidence" value="ECO:0007669"/>
    <property type="project" value="UniProtKB-KW"/>
</dbReference>
<feature type="binding site" evidence="2">
    <location>
        <position position="8"/>
    </location>
    <ligand>
        <name>Zn(2+)</name>
        <dbReference type="ChEBI" id="CHEBI:29105"/>
        <label>1</label>
    </ligand>
</feature>
<keyword evidence="4" id="KW-1185">Reference proteome</keyword>
<keyword evidence="3" id="KW-0031">Aminopeptidase</keyword>
<feature type="binding site" evidence="2">
    <location>
        <position position="134"/>
    </location>
    <ligand>
        <name>Zn(2+)</name>
        <dbReference type="ChEBI" id="CHEBI:29105"/>
        <label>2</label>
    </ligand>
</feature>
<dbReference type="KEGG" id="kme:H0A61_00372"/>
<dbReference type="EMBL" id="CP059066">
    <property type="protein sequence ID" value="QSQ08052.1"/>
    <property type="molecule type" value="Genomic_DNA"/>
</dbReference>
<feature type="binding site" evidence="2">
    <location>
        <position position="8"/>
    </location>
    <ligand>
        <name>Zn(2+)</name>
        <dbReference type="ChEBI" id="CHEBI:29105"/>
        <label>2</label>
    </ligand>
</feature>
<name>A0A8A0RJI7_9FIRM</name>
<dbReference type="EC" id="3.4.11.-" evidence="3"/>
<dbReference type="GO" id="GO:0004177">
    <property type="term" value="F:aminopeptidase activity"/>
    <property type="evidence" value="ECO:0007669"/>
    <property type="project" value="UniProtKB-KW"/>
</dbReference>
<feature type="binding site" evidence="2">
    <location>
        <position position="104"/>
    </location>
    <ligand>
        <name>Zn(2+)</name>
        <dbReference type="ChEBI" id="CHEBI:29105"/>
        <label>2</label>
    </ligand>
</feature>
<sequence>MKIFISADMEGISGIFSMAQTDPHEREYERARKLMTEEINSVIEAAFRFGADEIVVNDSHGGMDNILREDLDRRAVLISGNPKPLSMMQGIDSSFDAVFFVGYHARAGFSEAVIDHTYTLRVLDVKINGKSVGEAGINGRLAGYFGVPVVFISGDQNAVSCAYSELENPVGVVVKEAVGRTSAKLFPFEMVKERLTAGVSKAMESIKTIKPTIEKDPVELEISFTVSNMADMCLLIPGAVKKDPRTVIYKGKDYLETFNVFRVMLMLTSGIR</sequence>
<evidence type="ECO:0000256" key="2">
    <source>
        <dbReference type="PIRSR" id="PIRSR015853-2"/>
    </source>
</evidence>
<evidence type="ECO:0000313" key="4">
    <source>
        <dbReference type="Proteomes" id="UP000662904"/>
    </source>
</evidence>
<keyword evidence="3" id="KW-0378">Hydrolase</keyword>
<organism evidence="3 4">
    <name type="scientific">Koleobacter methoxysyntrophicus</name>
    <dbReference type="NCBI Taxonomy" id="2751313"/>
    <lineage>
        <taxon>Bacteria</taxon>
        <taxon>Bacillati</taxon>
        <taxon>Bacillota</taxon>
        <taxon>Clostridia</taxon>
        <taxon>Koleobacterales</taxon>
        <taxon>Koleobacteraceae</taxon>
        <taxon>Koleobacter</taxon>
    </lineage>
</organism>
<keyword evidence="2" id="KW-0479">Metal-binding</keyword>
<feature type="active site" description="Nucleophile" evidence="1">
    <location>
        <position position="116"/>
    </location>
</feature>
<keyword evidence="3" id="KW-0645">Protease</keyword>
<feature type="binding site" evidence="2">
    <location>
        <position position="10"/>
    </location>
    <ligand>
        <name>Zn(2+)</name>
        <dbReference type="ChEBI" id="CHEBI:29105"/>
        <label>1</label>
    </ligand>
</feature>
<dbReference type="Proteomes" id="UP000662904">
    <property type="component" value="Chromosome"/>
</dbReference>
<dbReference type="InterPro" id="IPR007035">
    <property type="entry name" value="Peptidase_M55"/>
</dbReference>
<dbReference type="InterPro" id="IPR036177">
    <property type="entry name" value="Peptidase_M55_sf"/>
</dbReference>
<evidence type="ECO:0000256" key="1">
    <source>
        <dbReference type="PIRSR" id="PIRSR015853-1"/>
    </source>
</evidence>
<dbReference type="SUPFAM" id="SSF63992">
    <property type="entry name" value="Dipeptide transport protein"/>
    <property type="match status" value="1"/>
</dbReference>
<dbReference type="Gene3D" id="3.40.50.10780">
    <property type="entry name" value="Dipeptide transport protein"/>
    <property type="match status" value="1"/>
</dbReference>
<evidence type="ECO:0000313" key="3">
    <source>
        <dbReference type="EMBL" id="QSQ08052.1"/>
    </source>
</evidence>
<gene>
    <name evidence="3" type="primary">dppA_1</name>
    <name evidence="3" type="ORF">H0A61_00372</name>
</gene>
<dbReference type="PIRSF" id="PIRSF015853">
    <property type="entry name" value="Pep_DppA"/>
    <property type="match status" value="1"/>
</dbReference>
<dbReference type="AlphaFoldDB" id="A0A8A0RJI7"/>
<proteinExistence type="predicted"/>
<dbReference type="Pfam" id="PF04951">
    <property type="entry name" value="Peptidase_M55"/>
    <property type="match status" value="1"/>
</dbReference>
<accession>A0A8A0RJI7</accession>